<proteinExistence type="predicted"/>
<reference evidence="3 4" key="1">
    <citation type="submission" date="2016-05" db="EMBL/GenBank/DDBJ databases">
        <title>Genome sequencing reveals origins of a unique bacterial endosymbiosis in the earliest lineages of terrestrial Fungi.</title>
        <authorList>
            <consortium name="DOE Joint Genome Institute"/>
            <person name="Uehling J."/>
            <person name="Gryganskyi A."/>
            <person name="Hameed K."/>
            <person name="Tschaplinski T."/>
            <person name="Misztal P."/>
            <person name="Wu S."/>
            <person name="Desiro A."/>
            <person name="Vande Pol N."/>
            <person name="Du Z.-Y."/>
            <person name="Zienkiewicz A."/>
            <person name="Zienkiewicz K."/>
            <person name="Morin E."/>
            <person name="Tisserant E."/>
            <person name="Splivallo R."/>
            <person name="Hainaut M."/>
            <person name="Henrissat B."/>
            <person name="Ohm R."/>
            <person name="Kuo A."/>
            <person name="Yan J."/>
            <person name="Lipzen A."/>
            <person name="Nolan M."/>
            <person name="Labutti K."/>
            <person name="Barry K."/>
            <person name="Goldstein A."/>
            <person name="Labbe J."/>
            <person name="Schadt C."/>
            <person name="Tuskan G."/>
            <person name="Grigoriev I."/>
            <person name="Martin F."/>
            <person name="Vilgalys R."/>
            <person name="Bonito G."/>
        </authorList>
    </citation>
    <scope>NUCLEOTIDE SEQUENCE [LARGE SCALE GENOMIC DNA]</scope>
    <source>
        <strain evidence="3 4">AG-77</strain>
    </source>
</reference>
<feature type="region of interest" description="Disordered" evidence="1">
    <location>
        <begin position="118"/>
        <end position="139"/>
    </location>
</feature>
<evidence type="ECO:0000313" key="4">
    <source>
        <dbReference type="Proteomes" id="UP000078512"/>
    </source>
</evidence>
<feature type="signal peptide" evidence="2">
    <location>
        <begin position="1"/>
        <end position="19"/>
    </location>
</feature>
<accession>A0A197KAN6</accession>
<keyword evidence="2" id="KW-0732">Signal</keyword>
<sequence length="265" mass="28429">MSVIVVLIFVTIVLLLVAAFKIMPNLYGPETGNITQNNTSNQTPPIERRDGFIVLKPRTPSDNTSITNSNNYNNSFMKASKPAIIPKPIERINGAIVINPRASEPVSLTKPAVTTHYKPPAVPSVWGSAPRTNPPRAQQQQLIISPSLAALPPKEYTNSMGIRLQVAPTASSSLIPTAAPTTSATSSDTPSSPHPVYARSSQESGQAHTALTIDDQTPTPVPAQPHYPQQPYSLEDIQFSSHPRPNVAIVIQDDENTNTSGSTSI</sequence>
<dbReference type="EMBL" id="KV442017">
    <property type="protein sequence ID" value="OAQ34555.1"/>
    <property type="molecule type" value="Genomic_DNA"/>
</dbReference>
<gene>
    <name evidence="3" type="ORF">K457DRAFT_121708</name>
</gene>
<feature type="region of interest" description="Disordered" evidence="1">
    <location>
        <begin position="175"/>
        <end position="208"/>
    </location>
</feature>
<protein>
    <submittedName>
        <fullName evidence="3">Uncharacterized protein</fullName>
    </submittedName>
</protein>
<evidence type="ECO:0000256" key="2">
    <source>
        <dbReference type="SAM" id="SignalP"/>
    </source>
</evidence>
<feature type="compositionally biased region" description="Low complexity" evidence="1">
    <location>
        <begin position="175"/>
        <end position="191"/>
    </location>
</feature>
<evidence type="ECO:0000256" key="1">
    <source>
        <dbReference type="SAM" id="MobiDB-lite"/>
    </source>
</evidence>
<feature type="chain" id="PRO_5008276724" evidence="2">
    <location>
        <begin position="20"/>
        <end position="265"/>
    </location>
</feature>
<evidence type="ECO:0000313" key="3">
    <source>
        <dbReference type="EMBL" id="OAQ34555.1"/>
    </source>
</evidence>
<feature type="compositionally biased region" description="Polar residues" evidence="1">
    <location>
        <begin position="199"/>
        <end position="208"/>
    </location>
</feature>
<dbReference type="Proteomes" id="UP000078512">
    <property type="component" value="Unassembled WGS sequence"/>
</dbReference>
<keyword evidence="4" id="KW-1185">Reference proteome</keyword>
<dbReference type="AlphaFoldDB" id="A0A197KAN6"/>
<organism evidence="3 4">
    <name type="scientific">Linnemannia elongata AG-77</name>
    <dbReference type="NCBI Taxonomy" id="1314771"/>
    <lineage>
        <taxon>Eukaryota</taxon>
        <taxon>Fungi</taxon>
        <taxon>Fungi incertae sedis</taxon>
        <taxon>Mucoromycota</taxon>
        <taxon>Mortierellomycotina</taxon>
        <taxon>Mortierellomycetes</taxon>
        <taxon>Mortierellales</taxon>
        <taxon>Mortierellaceae</taxon>
        <taxon>Linnemannia</taxon>
    </lineage>
</organism>
<name>A0A197KAN6_9FUNG</name>
<dbReference type="OrthoDB" id="10603627at2759"/>